<accession>A0A836HTS7</accession>
<dbReference type="AlphaFoldDB" id="A0A836HTS7"/>
<name>A0A836HTS7_9TRYP</name>
<feature type="signal peptide" evidence="3">
    <location>
        <begin position="1"/>
        <end position="24"/>
    </location>
</feature>
<feature type="compositionally biased region" description="Basic residues" evidence="1">
    <location>
        <begin position="418"/>
        <end position="428"/>
    </location>
</feature>
<feature type="transmembrane region" description="Helical" evidence="2">
    <location>
        <begin position="262"/>
        <end position="286"/>
    </location>
</feature>
<organism evidence="4 5">
    <name type="scientific">Leishmania martiniquensis</name>
    <dbReference type="NCBI Taxonomy" id="1580590"/>
    <lineage>
        <taxon>Eukaryota</taxon>
        <taxon>Discoba</taxon>
        <taxon>Euglenozoa</taxon>
        <taxon>Kinetoplastea</taxon>
        <taxon>Metakinetoplastina</taxon>
        <taxon>Trypanosomatida</taxon>
        <taxon>Trypanosomatidae</taxon>
        <taxon>Leishmaniinae</taxon>
        <taxon>Leishmania</taxon>
    </lineage>
</organism>
<evidence type="ECO:0000313" key="5">
    <source>
        <dbReference type="Proteomes" id="UP000673552"/>
    </source>
</evidence>
<feature type="region of interest" description="Disordered" evidence="1">
    <location>
        <begin position="372"/>
        <end position="453"/>
    </location>
</feature>
<gene>
    <name evidence="4" type="ORF">LSCM1_05946</name>
</gene>
<sequence>MKSFAPFHSAALLLLLTLSGTTEAAMAIGLPGLLALQIKGYTAYSSASLSTSGIAVTYDSTEKMCFDAGGVPASGANAGLSMEIARMMDANGGGKTSSIYTGASAAPSMEGTTCKDRTPQDDQGQSSASCYYRWRYGFYDMYSYDGEPGTAYWANLYRTETPASQILNQFEQLVWNSKLSPAGEAYPRGYYGVIASLEADRSGLLHMDAPLVPNDNDPYPKNEFMIVCEYQLYPERPPSTTRMPQPTFVNGFKDLTWSQSHWWVLFLIFALIICAILLAIFSYCCITSVRPKEEQPLFQMVIRERVGKGYIISNAPLVLPPQQEEHRRQLRYGRGFNPQEQKEEEEDMSVGVTGIFSNGERRFHAMGSVFGGSQGTPGESNLDDIGEGAFPPREQRQSNLVGLGGFESESTEPSLITSKRRITRRSRNHTASQAFSDIEMPQAGEINETNVDL</sequence>
<reference evidence="4 5" key="1">
    <citation type="submission" date="2021-03" db="EMBL/GenBank/DDBJ databases">
        <title>Leishmania (Mundinia) martiniquensis Genome sequencing and assembly.</title>
        <authorList>
            <person name="Almutairi H."/>
            <person name="Gatherer D."/>
        </authorList>
    </citation>
    <scope>NUCLEOTIDE SEQUENCE [LARGE SCALE GENOMIC DNA]</scope>
    <source>
        <strain evidence="4">LSCM1</strain>
    </source>
</reference>
<proteinExistence type="predicted"/>
<keyword evidence="5" id="KW-1185">Reference proteome</keyword>
<keyword evidence="2" id="KW-0812">Transmembrane</keyword>
<dbReference type="Proteomes" id="UP000673552">
    <property type="component" value="Chromosome 13"/>
</dbReference>
<evidence type="ECO:0000256" key="3">
    <source>
        <dbReference type="SAM" id="SignalP"/>
    </source>
</evidence>
<keyword evidence="2" id="KW-0472">Membrane</keyword>
<keyword evidence="2" id="KW-1133">Transmembrane helix</keyword>
<dbReference type="InterPro" id="IPR031797">
    <property type="entry name" value="DUF5075"/>
</dbReference>
<dbReference type="OrthoDB" id="273527at2759"/>
<comment type="caution">
    <text evidence="4">The sequence shown here is derived from an EMBL/GenBank/DDBJ whole genome shotgun (WGS) entry which is preliminary data.</text>
</comment>
<evidence type="ECO:0000313" key="4">
    <source>
        <dbReference type="EMBL" id="KAG5484091.1"/>
    </source>
</evidence>
<dbReference type="EMBL" id="JAFEUZ010000013">
    <property type="protein sequence ID" value="KAG5484091.1"/>
    <property type="molecule type" value="Genomic_DNA"/>
</dbReference>
<protein>
    <submittedName>
        <fullName evidence="4">Uncharacterized protein</fullName>
    </submittedName>
</protein>
<feature type="chain" id="PRO_5032848370" evidence="3">
    <location>
        <begin position="25"/>
        <end position="453"/>
    </location>
</feature>
<keyword evidence="3" id="KW-0732">Signal</keyword>
<evidence type="ECO:0000256" key="1">
    <source>
        <dbReference type="SAM" id="MobiDB-lite"/>
    </source>
</evidence>
<evidence type="ECO:0000256" key="2">
    <source>
        <dbReference type="SAM" id="Phobius"/>
    </source>
</evidence>
<dbReference type="Pfam" id="PF16825">
    <property type="entry name" value="DUF5075"/>
    <property type="match status" value="1"/>
</dbReference>
<dbReference type="GeneID" id="92515892"/>
<dbReference type="PANTHER" id="PTHR35613:SF2">
    <property type="entry name" value="C-TYPE LECTIN DOMAIN-CONTAINING PROTEIN"/>
    <property type="match status" value="1"/>
</dbReference>
<dbReference type="KEGG" id="lmat:92515892"/>
<dbReference type="PANTHER" id="PTHR35613">
    <property type="entry name" value="C-TYPE LECTIN DOMAIN-CONTAINING PROTEIN"/>
    <property type="match status" value="1"/>
</dbReference>
<dbReference type="RefSeq" id="XP_067180331.1">
    <property type="nucleotide sequence ID" value="XM_067323380.1"/>
</dbReference>